<dbReference type="GO" id="GO:0003677">
    <property type="term" value="F:DNA binding"/>
    <property type="evidence" value="ECO:0007669"/>
    <property type="project" value="UniProtKB-KW"/>
</dbReference>
<dbReference type="PROSITE" id="PS00715">
    <property type="entry name" value="SIGMA70_1"/>
    <property type="match status" value="1"/>
</dbReference>
<dbReference type="InterPro" id="IPR013324">
    <property type="entry name" value="RNA_pol_sigma_r3/r4-like"/>
</dbReference>
<dbReference type="PRINTS" id="PR00046">
    <property type="entry name" value="SIGMA70FCT"/>
</dbReference>
<dbReference type="Pfam" id="PF04539">
    <property type="entry name" value="Sigma70_r3"/>
    <property type="match status" value="1"/>
</dbReference>
<feature type="domain" description="RNA polymerase sigma-70" evidence="9">
    <location>
        <begin position="526"/>
        <end position="552"/>
    </location>
</feature>
<dbReference type="InterPro" id="IPR000943">
    <property type="entry name" value="RNA_pol_sigma70"/>
</dbReference>
<evidence type="ECO:0000256" key="5">
    <source>
        <dbReference type="ARBA" id="ARBA00023163"/>
    </source>
</evidence>
<dbReference type="InterPro" id="IPR014284">
    <property type="entry name" value="RNA_pol_sigma-70_dom"/>
</dbReference>
<dbReference type="Gene3D" id="1.10.10.10">
    <property type="entry name" value="Winged helix-like DNA-binding domain superfamily/Winged helix DNA-binding domain"/>
    <property type="match status" value="2"/>
</dbReference>
<keyword evidence="3 6" id="KW-0731">Sigma factor</keyword>
<keyword evidence="6" id="KW-0150">Chloroplast</keyword>
<dbReference type="CDD" id="cd06171">
    <property type="entry name" value="Sigma70_r4"/>
    <property type="match status" value="1"/>
</dbReference>
<gene>
    <name evidence="10" type="ORF">CQW23_21347</name>
</gene>
<evidence type="ECO:0000256" key="1">
    <source>
        <dbReference type="ARBA" id="ARBA00007788"/>
    </source>
</evidence>
<evidence type="ECO:0000259" key="9">
    <source>
        <dbReference type="PROSITE" id="PS00716"/>
    </source>
</evidence>
<dbReference type="EMBL" id="MLFT02000009">
    <property type="protein sequence ID" value="PHT37774.1"/>
    <property type="molecule type" value="Genomic_DNA"/>
</dbReference>
<dbReference type="Gene3D" id="1.10.601.10">
    <property type="entry name" value="RNA Polymerase Primary Sigma Factor"/>
    <property type="match status" value="1"/>
</dbReference>
<reference evidence="10 11" key="1">
    <citation type="journal article" date="2017" name="Genome Biol.">
        <title>New reference genome sequences of hot pepper reveal the massive evolution of plant disease-resistance genes by retroduplication.</title>
        <authorList>
            <person name="Kim S."/>
            <person name="Park J."/>
            <person name="Yeom S.I."/>
            <person name="Kim Y.M."/>
            <person name="Seo E."/>
            <person name="Kim K.T."/>
            <person name="Kim M.S."/>
            <person name="Lee J.M."/>
            <person name="Cheong K."/>
            <person name="Shin H.S."/>
            <person name="Kim S.B."/>
            <person name="Han K."/>
            <person name="Lee J."/>
            <person name="Park M."/>
            <person name="Lee H.A."/>
            <person name="Lee H.Y."/>
            <person name="Lee Y."/>
            <person name="Oh S."/>
            <person name="Lee J.H."/>
            <person name="Choi E."/>
            <person name="Choi E."/>
            <person name="Lee S.E."/>
            <person name="Jeon J."/>
            <person name="Kim H."/>
            <person name="Choi G."/>
            <person name="Song H."/>
            <person name="Lee J."/>
            <person name="Lee S.C."/>
            <person name="Kwon J.K."/>
            <person name="Lee H.Y."/>
            <person name="Koo N."/>
            <person name="Hong Y."/>
            <person name="Kim R.W."/>
            <person name="Kang W.H."/>
            <person name="Huh J.H."/>
            <person name="Kang B.C."/>
            <person name="Yang T.J."/>
            <person name="Lee Y.H."/>
            <person name="Bennetzen J.L."/>
            <person name="Choi D."/>
        </authorList>
    </citation>
    <scope>NUCLEOTIDE SEQUENCE [LARGE SCALE GENOMIC DNA]</scope>
    <source>
        <strain evidence="11">cv. PBC81</strain>
    </source>
</reference>
<dbReference type="SUPFAM" id="SSF88946">
    <property type="entry name" value="Sigma2 domain of RNA polymerase sigma factors"/>
    <property type="match status" value="1"/>
</dbReference>
<dbReference type="GO" id="GO:0016987">
    <property type="term" value="F:sigma factor activity"/>
    <property type="evidence" value="ECO:0007669"/>
    <property type="project" value="UniProtKB-UniRule"/>
</dbReference>
<comment type="caution">
    <text evidence="10">The sequence shown here is derived from an EMBL/GenBank/DDBJ whole genome shotgun (WGS) entry which is preliminary data.</text>
</comment>
<keyword evidence="6" id="KW-0934">Plastid</keyword>
<evidence type="ECO:0000256" key="3">
    <source>
        <dbReference type="ARBA" id="ARBA00023082"/>
    </source>
</evidence>
<sequence>MEVAGKNLFSSPPTFSQKTQLRNCPCSISSSVLMLHDHAAPALTSVPHAYLARHVPPSTINLEQQFENRLEFHLVKEEKTALATIDRELLEAASSAIEENDVVDSEKNIKALQMQLLRWPGPYSFAPYYLKEKGPLSTDKEPLRSKGEKLMNVEPHSVVALAKKAWLASREAALLAEDSKLLETTFDDSNFPDFLSTNLADDKLKERRTVRSTRLIERQSRKRGAPKPTHQVQETNRSGRPEVRRRVNESIDLNDPLRMFLWGPETKQLLTVKEESELIVKIQVSMKLQEVKHQLQTQFAREPTLFEWAEAAGLTSRELKSQLLSGKSSREKLINANLRMVVHIAKQYQGRGLSLHDLLQEGSMGLMKSVEKFKPQAGCRFPTYAYWWIRQGVRKAIFQHSRTIRLPENVYALLSKVKDAKKLCIQQGNHHPTKEDIASCAGMSVERLQNLLSTVRTPLSIQQSVWSDQDTTFQEITADNAIEAPELSVSKQLMRRHIRGLLNVLSPKERKIIRLRFGIGDGKRNSLSEIGAVFGLSKERVRQLETRALYKLKQNLSKHGLDAYSDMLF</sequence>
<dbReference type="OrthoDB" id="206108at2759"/>
<keyword evidence="2 6" id="KW-0805">Transcription regulation</keyword>
<dbReference type="Proteomes" id="UP000224567">
    <property type="component" value="Unassembled WGS sequence"/>
</dbReference>
<evidence type="ECO:0000256" key="7">
    <source>
        <dbReference type="SAM" id="MobiDB-lite"/>
    </source>
</evidence>
<evidence type="ECO:0000259" key="8">
    <source>
        <dbReference type="PROSITE" id="PS00715"/>
    </source>
</evidence>
<comment type="similarity">
    <text evidence="1 6">Belongs to the sigma-70 factor family.</text>
</comment>
<accession>A0A2G2VXR1</accession>
<dbReference type="PANTHER" id="PTHR30603">
    <property type="entry name" value="RNA POLYMERASE SIGMA FACTOR RPO"/>
    <property type="match status" value="1"/>
</dbReference>
<evidence type="ECO:0000256" key="4">
    <source>
        <dbReference type="ARBA" id="ARBA00023125"/>
    </source>
</evidence>
<organism evidence="10 11">
    <name type="scientific">Capsicum baccatum</name>
    <name type="common">Peruvian pepper</name>
    <dbReference type="NCBI Taxonomy" id="33114"/>
    <lineage>
        <taxon>Eukaryota</taxon>
        <taxon>Viridiplantae</taxon>
        <taxon>Streptophyta</taxon>
        <taxon>Embryophyta</taxon>
        <taxon>Tracheophyta</taxon>
        <taxon>Spermatophyta</taxon>
        <taxon>Magnoliopsida</taxon>
        <taxon>eudicotyledons</taxon>
        <taxon>Gunneridae</taxon>
        <taxon>Pentapetalae</taxon>
        <taxon>asterids</taxon>
        <taxon>lamiids</taxon>
        <taxon>Solanales</taxon>
        <taxon>Solanaceae</taxon>
        <taxon>Solanoideae</taxon>
        <taxon>Capsiceae</taxon>
        <taxon>Capsicum</taxon>
    </lineage>
</organism>
<feature type="region of interest" description="Disordered" evidence="7">
    <location>
        <begin position="218"/>
        <end position="244"/>
    </location>
</feature>
<protein>
    <recommendedName>
        <fullName evidence="6">RNA polymerase sigma factor</fullName>
    </recommendedName>
</protein>
<keyword evidence="4 6" id="KW-0238">DNA-binding</keyword>
<dbReference type="GO" id="GO:0071482">
    <property type="term" value="P:cellular response to light stimulus"/>
    <property type="evidence" value="ECO:0007669"/>
    <property type="project" value="UniProtKB-ARBA"/>
</dbReference>
<dbReference type="PROSITE" id="PS00716">
    <property type="entry name" value="SIGMA70_2"/>
    <property type="match status" value="1"/>
</dbReference>
<dbReference type="InterPro" id="IPR007624">
    <property type="entry name" value="RNA_pol_sigma70_r3"/>
</dbReference>
<reference evidence="11" key="2">
    <citation type="journal article" date="2017" name="J. Anim. Genet.">
        <title>Multiple reference genome sequences of hot pepper reveal the massive evolution of plant disease resistance genes by retroduplication.</title>
        <authorList>
            <person name="Kim S."/>
            <person name="Park J."/>
            <person name="Yeom S.-I."/>
            <person name="Kim Y.-M."/>
            <person name="Seo E."/>
            <person name="Kim K.-T."/>
            <person name="Kim M.-S."/>
            <person name="Lee J.M."/>
            <person name="Cheong K."/>
            <person name="Shin H.-S."/>
            <person name="Kim S.-B."/>
            <person name="Han K."/>
            <person name="Lee J."/>
            <person name="Park M."/>
            <person name="Lee H.-A."/>
            <person name="Lee H.-Y."/>
            <person name="Lee Y."/>
            <person name="Oh S."/>
            <person name="Lee J.H."/>
            <person name="Choi E."/>
            <person name="Choi E."/>
            <person name="Lee S.E."/>
            <person name="Jeon J."/>
            <person name="Kim H."/>
            <person name="Choi G."/>
            <person name="Song H."/>
            <person name="Lee J."/>
            <person name="Lee S.-C."/>
            <person name="Kwon J.-K."/>
            <person name="Lee H.-Y."/>
            <person name="Koo N."/>
            <person name="Hong Y."/>
            <person name="Kim R.W."/>
            <person name="Kang W.-H."/>
            <person name="Huh J.H."/>
            <person name="Kang B.-C."/>
            <person name="Yang T.-J."/>
            <person name="Lee Y.-H."/>
            <person name="Bennetzen J.L."/>
            <person name="Choi D."/>
        </authorList>
    </citation>
    <scope>NUCLEOTIDE SEQUENCE [LARGE SCALE GENOMIC DNA]</scope>
    <source>
        <strain evidence="11">cv. PBC81</strain>
    </source>
</reference>
<dbReference type="PANTHER" id="PTHR30603:SF45">
    <property type="entry name" value="RNA POLYMERASE SIGMA FACTOR SIGF, CHLOROPLASTIC"/>
    <property type="match status" value="1"/>
</dbReference>
<dbReference type="InterPro" id="IPR036388">
    <property type="entry name" value="WH-like_DNA-bd_sf"/>
</dbReference>
<dbReference type="NCBIfam" id="TIGR02937">
    <property type="entry name" value="sigma70-ECF"/>
    <property type="match status" value="1"/>
</dbReference>
<dbReference type="InterPro" id="IPR007627">
    <property type="entry name" value="RNA_pol_sigma70_r2"/>
</dbReference>
<comment type="function">
    <text evidence="6">Sigma factors are initiation factors that promote the attachment of plastid-encoded RNA polymerase (PEP) to specific initiation sites and are then released.</text>
</comment>
<dbReference type="GO" id="GO:0006352">
    <property type="term" value="P:DNA-templated transcription initiation"/>
    <property type="evidence" value="ECO:0007669"/>
    <property type="project" value="UniProtKB-UniRule"/>
</dbReference>
<dbReference type="InterPro" id="IPR050239">
    <property type="entry name" value="Sigma-70_RNA_pol_init_factors"/>
</dbReference>
<dbReference type="SUPFAM" id="SSF88659">
    <property type="entry name" value="Sigma3 and sigma4 domains of RNA polymerase sigma factors"/>
    <property type="match status" value="2"/>
</dbReference>
<evidence type="ECO:0000313" key="11">
    <source>
        <dbReference type="Proteomes" id="UP000224567"/>
    </source>
</evidence>
<keyword evidence="5 6" id="KW-0804">Transcription</keyword>
<comment type="subcellular location">
    <subcellularLocation>
        <location evidence="6">Plastid</location>
        <location evidence="6">Chloroplast</location>
    </subcellularLocation>
</comment>
<dbReference type="InterPro" id="IPR013325">
    <property type="entry name" value="RNA_pol_sigma_r2"/>
</dbReference>
<dbReference type="InterPro" id="IPR016262">
    <property type="entry name" value="RNA_pol_sigma_SigB/C/D/F"/>
</dbReference>
<dbReference type="STRING" id="33114.A0A2G2VXR1"/>
<evidence type="ECO:0000256" key="6">
    <source>
        <dbReference type="PIRNR" id="PIRNR000767"/>
    </source>
</evidence>
<evidence type="ECO:0000313" key="10">
    <source>
        <dbReference type="EMBL" id="PHT37774.1"/>
    </source>
</evidence>
<dbReference type="Pfam" id="PF04542">
    <property type="entry name" value="Sigma70_r2"/>
    <property type="match status" value="1"/>
</dbReference>
<dbReference type="AlphaFoldDB" id="A0A2G2VXR1"/>
<name>A0A2G2VXR1_CAPBA</name>
<feature type="domain" description="RNA polymerase sigma-70" evidence="8">
    <location>
        <begin position="357"/>
        <end position="370"/>
    </location>
</feature>
<keyword evidence="11" id="KW-1185">Reference proteome</keyword>
<proteinExistence type="inferred from homology"/>
<dbReference type="PIRSF" id="PIRSF000767">
    <property type="entry name" value="RNA_pol_sigma_SigB/C/D"/>
    <property type="match status" value="1"/>
</dbReference>
<dbReference type="Pfam" id="PF04545">
    <property type="entry name" value="Sigma70_r4"/>
    <property type="match status" value="1"/>
</dbReference>
<dbReference type="InterPro" id="IPR007630">
    <property type="entry name" value="RNA_pol_sigma70_r4"/>
</dbReference>
<dbReference type="GO" id="GO:0009507">
    <property type="term" value="C:chloroplast"/>
    <property type="evidence" value="ECO:0007669"/>
    <property type="project" value="UniProtKB-SubCell"/>
</dbReference>
<evidence type="ECO:0000256" key="2">
    <source>
        <dbReference type="ARBA" id="ARBA00023015"/>
    </source>
</evidence>